<organism evidence="1 2">
    <name type="scientific">Roridomyces roridus</name>
    <dbReference type="NCBI Taxonomy" id="1738132"/>
    <lineage>
        <taxon>Eukaryota</taxon>
        <taxon>Fungi</taxon>
        <taxon>Dikarya</taxon>
        <taxon>Basidiomycota</taxon>
        <taxon>Agaricomycotina</taxon>
        <taxon>Agaricomycetes</taxon>
        <taxon>Agaricomycetidae</taxon>
        <taxon>Agaricales</taxon>
        <taxon>Marasmiineae</taxon>
        <taxon>Mycenaceae</taxon>
        <taxon>Roridomyces</taxon>
    </lineage>
</organism>
<proteinExistence type="predicted"/>
<keyword evidence="2" id="KW-1185">Reference proteome</keyword>
<dbReference type="EMBL" id="JARKIF010000002">
    <property type="protein sequence ID" value="KAJ7648020.1"/>
    <property type="molecule type" value="Genomic_DNA"/>
</dbReference>
<accession>A0AAD7G163</accession>
<reference evidence="1" key="1">
    <citation type="submission" date="2023-03" db="EMBL/GenBank/DDBJ databases">
        <title>Massive genome expansion in bonnet fungi (Mycena s.s.) driven by repeated elements and novel gene families across ecological guilds.</title>
        <authorList>
            <consortium name="Lawrence Berkeley National Laboratory"/>
            <person name="Harder C.B."/>
            <person name="Miyauchi S."/>
            <person name="Viragh M."/>
            <person name="Kuo A."/>
            <person name="Thoen E."/>
            <person name="Andreopoulos B."/>
            <person name="Lu D."/>
            <person name="Skrede I."/>
            <person name="Drula E."/>
            <person name="Henrissat B."/>
            <person name="Morin E."/>
            <person name="Kohler A."/>
            <person name="Barry K."/>
            <person name="LaButti K."/>
            <person name="Morin E."/>
            <person name="Salamov A."/>
            <person name="Lipzen A."/>
            <person name="Mereny Z."/>
            <person name="Hegedus B."/>
            <person name="Baldrian P."/>
            <person name="Stursova M."/>
            <person name="Weitz H."/>
            <person name="Taylor A."/>
            <person name="Grigoriev I.V."/>
            <person name="Nagy L.G."/>
            <person name="Martin F."/>
            <person name="Kauserud H."/>
        </authorList>
    </citation>
    <scope>NUCLEOTIDE SEQUENCE</scope>
    <source>
        <strain evidence="1">9284</strain>
    </source>
</reference>
<name>A0AAD7G163_9AGAR</name>
<sequence>MQELAVVISVHRENSPRSSRTMRRLRGCVLVSYHYKSNETKTRRGARRTSPAGCHRMNSRGKSWVRLPNVRLLVRIAFWHQSEIFGISPSHGSSGYESTFGTACLSIREYTAKCQVRRTNGHEFNRRDNSTIRRLSDKDREIYVRRGFPPEGRVPIAWEWEGLGSIPSVSLGFQCNPLVKARQVQLGSVPPFISDRYLYSSTLLVEMGTHFRMQLAPQKR</sequence>
<gene>
    <name evidence="1" type="ORF">FB45DRAFT_861024</name>
</gene>
<protein>
    <submittedName>
        <fullName evidence="1">Uncharacterized protein</fullName>
    </submittedName>
</protein>
<comment type="caution">
    <text evidence="1">The sequence shown here is derived from an EMBL/GenBank/DDBJ whole genome shotgun (WGS) entry which is preliminary data.</text>
</comment>
<dbReference type="Proteomes" id="UP001221142">
    <property type="component" value="Unassembled WGS sequence"/>
</dbReference>
<evidence type="ECO:0000313" key="1">
    <source>
        <dbReference type="EMBL" id="KAJ7648020.1"/>
    </source>
</evidence>
<evidence type="ECO:0000313" key="2">
    <source>
        <dbReference type="Proteomes" id="UP001221142"/>
    </source>
</evidence>
<dbReference type="AlphaFoldDB" id="A0AAD7G163"/>